<sequence length="87" mass="9922">MMSNYQIPTKCPKCGGELSDCWDGEPVSAFVGEWSDDRFRCEGHLIEAKDDVFTDGKGNRIAWYNCTKSCGYFGLEDFGVEYREDDE</sequence>
<name>A0A377HW21_9PAST</name>
<dbReference type="STRING" id="733.B0186_04075"/>
<protein>
    <submittedName>
        <fullName evidence="1">Uncharacterized protein</fullName>
    </submittedName>
</protein>
<dbReference type="AlphaFoldDB" id="A0A377HW21"/>
<dbReference type="EMBL" id="UGHF01000001">
    <property type="protein sequence ID" value="STO60106.1"/>
    <property type="molecule type" value="Genomic_DNA"/>
</dbReference>
<organism evidence="1 2">
    <name type="scientific">Canicola haemoglobinophilus</name>
    <dbReference type="NCBI Taxonomy" id="733"/>
    <lineage>
        <taxon>Bacteria</taxon>
        <taxon>Pseudomonadati</taxon>
        <taxon>Pseudomonadota</taxon>
        <taxon>Gammaproteobacteria</taxon>
        <taxon>Pasteurellales</taxon>
        <taxon>Pasteurellaceae</taxon>
        <taxon>Canicola</taxon>
    </lineage>
</organism>
<evidence type="ECO:0000313" key="1">
    <source>
        <dbReference type="EMBL" id="STO60106.1"/>
    </source>
</evidence>
<accession>A0A377HW21</accession>
<dbReference type="RefSeq" id="WP_078218122.1">
    <property type="nucleotide sequence ID" value="NZ_UGHF01000001.1"/>
</dbReference>
<dbReference type="Proteomes" id="UP000254329">
    <property type="component" value="Unassembled WGS sequence"/>
</dbReference>
<evidence type="ECO:0000313" key="2">
    <source>
        <dbReference type="Proteomes" id="UP000254329"/>
    </source>
</evidence>
<reference evidence="1 2" key="1">
    <citation type="submission" date="2018-06" db="EMBL/GenBank/DDBJ databases">
        <authorList>
            <consortium name="Pathogen Informatics"/>
            <person name="Doyle S."/>
        </authorList>
    </citation>
    <scope>NUCLEOTIDE SEQUENCE [LARGE SCALE GENOMIC DNA]</scope>
    <source>
        <strain evidence="1 2">NCTC1659</strain>
    </source>
</reference>
<keyword evidence="2" id="KW-1185">Reference proteome</keyword>
<proteinExistence type="predicted"/>
<gene>
    <name evidence="1" type="ORF">NCTC1659_01378</name>
</gene>